<evidence type="ECO:0000256" key="5">
    <source>
        <dbReference type="ARBA" id="ARBA00023136"/>
    </source>
</evidence>
<organism evidence="10 11">
    <name type="scientific">Aromia moschata</name>
    <dbReference type="NCBI Taxonomy" id="1265417"/>
    <lineage>
        <taxon>Eukaryota</taxon>
        <taxon>Metazoa</taxon>
        <taxon>Ecdysozoa</taxon>
        <taxon>Arthropoda</taxon>
        <taxon>Hexapoda</taxon>
        <taxon>Insecta</taxon>
        <taxon>Pterygota</taxon>
        <taxon>Neoptera</taxon>
        <taxon>Endopterygota</taxon>
        <taxon>Coleoptera</taxon>
        <taxon>Polyphaga</taxon>
        <taxon>Cucujiformia</taxon>
        <taxon>Chrysomeloidea</taxon>
        <taxon>Cerambycidae</taxon>
        <taxon>Cerambycinae</taxon>
        <taxon>Callichromatini</taxon>
        <taxon>Aromia</taxon>
    </lineage>
</organism>
<dbReference type="Proteomes" id="UP001162162">
    <property type="component" value="Unassembled WGS sequence"/>
</dbReference>
<keyword evidence="4 8" id="KW-1133">Transmembrane helix</keyword>
<reference evidence="10" key="1">
    <citation type="journal article" date="2023" name="Insect Mol. Biol.">
        <title>Genome sequencing provides insights into the evolution of gene families encoding plant cell wall-degrading enzymes in longhorned beetles.</title>
        <authorList>
            <person name="Shin N.R."/>
            <person name="Okamura Y."/>
            <person name="Kirsch R."/>
            <person name="Pauchet Y."/>
        </authorList>
    </citation>
    <scope>NUCLEOTIDE SEQUENCE</scope>
    <source>
        <strain evidence="10">AMC_N1</strain>
    </source>
</reference>
<dbReference type="InterPro" id="IPR036259">
    <property type="entry name" value="MFS_trans_sf"/>
</dbReference>
<evidence type="ECO:0000256" key="7">
    <source>
        <dbReference type="ARBA" id="ARBA00024348"/>
    </source>
</evidence>
<accession>A0AAV8YQP8</accession>
<dbReference type="PROSITE" id="PS00217">
    <property type="entry name" value="SUGAR_TRANSPORT_2"/>
    <property type="match status" value="1"/>
</dbReference>
<dbReference type="PROSITE" id="PS50850">
    <property type="entry name" value="MFS"/>
    <property type="match status" value="1"/>
</dbReference>
<evidence type="ECO:0000256" key="8">
    <source>
        <dbReference type="SAM" id="Phobius"/>
    </source>
</evidence>
<dbReference type="SUPFAM" id="SSF103473">
    <property type="entry name" value="MFS general substrate transporter"/>
    <property type="match status" value="1"/>
</dbReference>
<dbReference type="InterPro" id="IPR003663">
    <property type="entry name" value="Sugar/inositol_transpt"/>
</dbReference>
<evidence type="ECO:0000256" key="3">
    <source>
        <dbReference type="ARBA" id="ARBA00022692"/>
    </source>
</evidence>
<keyword evidence="6" id="KW-0325">Glycoprotein</keyword>
<dbReference type="AlphaFoldDB" id="A0AAV8YQP8"/>
<evidence type="ECO:0000256" key="6">
    <source>
        <dbReference type="ARBA" id="ARBA00023180"/>
    </source>
</evidence>
<keyword evidence="2" id="KW-1003">Cell membrane</keyword>
<evidence type="ECO:0000256" key="4">
    <source>
        <dbReference type="ARBA" id="ARBA00022989"/>
    </source>
</evidence>
<feature type="transmembrane region" description="Helical" evidence="8">
    <location>
        <begin position="56"/>
        <end position="75"/>
    </location>
</feature>
<feature type="transmembrane region" description="Helical" evidence="8">
    <location>
        <begin position="142"/>
        <end position="160"/>
    </location>
</feature>
<dbReference type="EMBL" id="JAPWTK010000051">
    <property type="protein sequence ID" value="KAJ8954037.1"/>
    <property type="molecule type" value="Genomic_DNA"/>
</dbReference>
<protein>
    <recommendedName>
        <fullName evidence="9">Major facilitator superfamily (MFS) profile domain-containing protein</fullName>
    </recommendedName>
</protein>
<dbReference type="PRINTS" id="PR00171">
    <property type="entry name" value="SUGRTRNSPORT"/>
</dbReference>
<dbReference type="InterPro" id="IPR050549">
    <property type="entry name" value="MFS_Trehalose_Transporter"/>
</dbReference>
<evidence type="ECO:0000313" key="10">
    <source>
        <dbReference type="EMBL" id="KAJ8954037.1"/>
    </source>
</evidence>
<keyword evidence="5 8" id="KW-0472">Membrane</keyword>
<name>A0AAV8YQP8_9CUCU</name>
<proteinExistence type="inferred from homology"/>
<feature type="transmembrane region" description="Helical" evidence="8">
    <location>
        <begin position="391"/>
        <end position="409"/>
    </location>
</feature>
<dbReference type="FunFam" id="1.20.1250.20:FF:000055">
    <property type="entry name" value="Facilitated trehalose transporter Tret1-2 homolog"/>
    <property type="match status" value="1"/>
</dbReference>
<dbReference type="PANTHER" id="PTHR48021">
    <property type="match status" value="1"/>
</dbReference>
<feature type="transmembrane region" description="Helical" evidence="8">
    <location>
        <begin position="321"/>
        <end position="346"/>
    </location>
</feature>
<evidence type="ECO:0000256" key="2">
    <source>
        <dbReference type="ARBA" id="ARBA00022475"/>
    </source>
</evidence>
<comment type="subcellular location">
    <subcellularLocation>
        <location evidence="1">Cell membrane</location>
        <topology evidence="1">Multi-pass membrane protein</topology>
    </subcellularLocation>
</comment>
<feature type="transmembrane region" description="Helical" evidence="8">
    <location>
        <begin position="110"/>
        <end position="130"/>
    </location>
</feature>
<keyword evidence="3 8" id="KW-0812">Transmembrane</keyword>
<feature type="domain" description="Major facilitator superfamily (MFS) profile" evidence="9">
    <location>
        <begin position="1"/>
        <end position="413"/>
    </location>
</feature>
<feature type="transmembrane region" description="Helical" evidence="8">
    <location>
        <begin position="358"/>
        <end position="379"/>
    </location>
</feature>
<comment type="caution">
    <text evidence="10">The sequence shown here is derived from an EMBL/GenBank/DDBJ whole genome shotgun (WGS) entry which is preliminary data.</text>
</comment>
<dbReference type="InterPro" id="IPR005829">
    <property type="entry name" value="Sugar_transporter_CS"/>
</dbReference>
<feature type="transmembrane region" description="Helical" evidence="8">
    <location>
        <begin position="29"/>
        <end position="49"/>
    </location>
</feature>
<evidence type="ECO:0000259" key="9">
    <source>
        <dbReference type="PROSITE" id="PS50850"/>
    </source>
</evidence>
<feature type="transmembrane region" description="Helical" evidence="8">
    <location>
        <begin position="289"/>
        <end position="309"/>
    </location>
</feature>
<dbReference type="Gene3D" id="1.20.1250.20">
    <property type="entry name" value="MFS general substrate transporter like domains"/>
    <property type="match status" value="1"/>
</dbReference>
<comment type="similarity">
    <text evidence="7">Belongs to the major facilitator superfamily. Sugar transporter (TC 2.A.1.1) family. Trehalose transporter subfamily.</text>
</comment>
<evidence type="ECO:0000313" key="11">
    <source>
        <dbReference type="Proteomes" id="UP001162162"/>
    </source>
</evidence>
<keyword evidence="11" id="KW-1185">Reference proteome</keyword>
<gene>
    <name evidence="10" type="ORF">NQ318_004338</name>
</gene>
<sequence length="426" mass="46769">MHYGWPSHFVPVLVDGNYTFRISSQEGSWLTVIPLIGAVLGAFVTGLVVDTLGRKRLVVFSSFPFVVSWLLVGFAESSTLMFVGRFLAGAADGLSFTAVPMYLGEIAEPAIRGLLASVCPVCIVFGILLVNVLGACLPLDEVAFVATALPILLFLTFPWMPESPYFYLMKGNTEEARKSLQVFRGTEDVTAELNRMAKAVDEQNRNRGSFLDLVRVKSNRRGLIITLGLRGIQQLSGTTAIIFYCKTIFQQAESFISPSASTIVYFGVQLFLSAVSSFVVDFSGRRPLLIASIAGTALTLFANGTYLYLKHCTDVDTASFEFVPLAALLCFVVAFSVGLQTIPLLVMGEIFPTDVKAFALCAMDIYYSVIVTVISKFFHWSNETYGMHVPFYTFTACCVLGLVFIIVYVPETKGKTLEDIQMELRG</sequence>
<feature type="transmembrane region" description="Helical" evidence="8">
    <location>
        <begin position="263"/>
        <end position="282"/>
    </location>
</feature>
<dbReference type="InterPro" id="IPR005828">
    <property type="entry name" value="MFS_sugar_transport-like"/>
</dbReference>
<dbReference type="InterPro" id="IPR020846">
    <property type="entry name" value="MFS_dom"/>
</dbReference>
<evidence type="ECO:0000256" key="1">
    <source>
        <dbReference type="ARBA" id="ARBA00004651"/>
    </source>
</evidence>
<dbReference type="GO" id="GO:0005886">
    <property type="term" value="C:plasma membrane"/>
    <property type="evidence" value="ECO:0007669"/>
    <property type="project" value="UniProtKB-SubCell"/>
</dbReference>
<dbReference type="Pfam" id="PF00083">
    <property type="entry name" value="Sugar_tr"/>
    <property type="match status" value="1"/>
</dbReference>
<dbReference type="PANTHER" id="PTHR48021:SF46">
    <property type="entry name" value="MAJOR FACILITATOR SUPERFAMILY (MFS) PROFILE DOMAIN-CONTAINING PROTEIN"/>
    <property type="match status" value="1"/>
</dbReference>
<dbReference type="GO" id="GO:0022857">
    <property type="term" value="F:transmembrane transporter activity"/>
    <property type="evidence" value="ECO:0007669"/>
    <property type="project" value="InterPro"/>
</dbReference>